<proteinExistence type="predicted"/>
<gene>
    <name evidence="2" type="ORF">BKA55DRAFT_319339</name>
</gene>
<keyword evidence="3" id="KW-1185">Reference proteome</keyword>
<accession>A0A9P9HDL0</accession>
<dbReference type="GeneID" id="70215629"/>
<dbReference type="RefSeq" id="XP_046051114.1">
    <property type="nucleotide sequence ID" value="XM_046185675.1"/>
</dbReference>
<comment type="caution">
    <text evidence="2">The sequence shown here is derived from an EMBL/GenBank/DDBJ whole genome shotgun (WGS) entry which is preliminary data.</text>
</comment>
<dbReference type="EMBL" id="JAGMUX010000006">
    <property type="protein sequence ID" value="KAH7255545.1"/>
    <property type="molecule type" value="Genomic_DNA"/>
</dbReference>
<reference evidence="2" key="1">
    <citation type="journal article" date="2021" name="Nat. Commun.">
        <title>Genetic determinants of endophytism in the Arabidopsis root mycobiome.</title>
        <authorList>
            <person name="Mesny F."/>
            <person name="Miyauchi S."/>
            <person name="Thiergart T."/>
            <person name="Pickel B."/>
            <person name="Atanasova L."/>
            <person name="Karlsson M."/>
            <person name="Huettel B."/>
            <person name="Barry K.W."/>
            <person name="Haridas S."/>
            <person name="Chen C."/>
            <person name="Bauer D."/>
            <person name="Andreopoulos W."/>
            <person name="Pangilinan J."/>
            <person name="LaButti K."/>
            <person name="Riley R."/>
            <person name="Lipzen A."/>
            <person name="Clum A."/>
            <person name="Drula E."/>
            <person name="Henrissat B."/>
            <person name="Kohler A."/>
            <person name="Grigoriev I.V."/>
            <person name="Martin F.M."/>
            <person name="Hacquard S."/>
        </authorList>
    </citation>
    <scope>NUCLEOTIDE SEQUENCE</scope>
    <source>
        <strain evidence="2">MPI-CAGE-AT-0023</strain>
    </source>
</reference>
<evidence type="ECO:0000313" key="3">
    <source>
        <dbReference type="Proteomes" id="UP000720189"/>
    </source>
</evidence>
<name>A0A9P9HDL0_FUSRE</name>
<evidence type="ECO:0000313" key="2">
    <source>
        <dbReference type="EMBL" id="KAH7255545.1"/>
    </source>
</evidence>
<evidence type="ECO:0000256" key="1">
    <source>
        <dbReference type="SAM" id="MobiDB-lite"/>
    </source>
</evidence>
<dbReference type="Proteomes" id="UP000720189">
    <property type="component" value="Unassembled WGS sequence"/>
</dbReference>
<protein>
    <submittedName>
        <fullName evidence="2">Uncharacterized protein</fullName>
    </submittedName>
</protein>
<feature type="region of interest" description="Disordered" evidence="1">
    <location>
        <begin position="61"/>
        <end position="80"/>
    </location>
</feature>
<sequence>MSLITLQHHDRVFVRDETLAQGQPTRHRTTSRTRIIPHQKQIIPSGTRSTCKLPCDKAACRQKHRNKRRLADRPAHQLRQ</sequence>
<feature type="compositionally biased region" description="Basic and acidic residues" evidence="1">
    <location>
        <begin position="69"/>
        <end position="80"/>
    </location>
</feature>
<organism evidence="2 3">
    <name type="scientific">Fusarium redolens</name>
    <dbReference type="NCBI Taxonomy" id="48865"/>
    <lineage>
        <taxon>Eukaryota</taxon>
        <taxon>Fungi</taxon>
        <taxon>Dikarya</taxon>
        <taxon>Ascomycota</taxon>
        <taxon>Pezizomycotina</taxon>
        <taxon>Sordariomycetes</taxon>
        <taxon>Hypocreomycetidae</taxon>
        <taxon>Hypocreales</taxon>
        <taxon>Nectriaceae</taxon>
        <taxon>Fusarium</taxon>
        <taxon>Fusarium redolens species complex</taxon>
    </lineage>
</organism>
<dbReference type="AlphaFoldDB" id="A0A9P9HDL0"/>